<evidence type="ECO:0000256" key="1">
    <source>
        <dbReference type="SAM" id="MobiDB-lite"/>
    </source>
</evidence>
<gene>
    <name evidence="2" type="ORF">EXN66_Car013680</name>
</gene>
<name>A0A6G1Q6E4_CHAAH</name>
<feature type="region of interest" description="Disordered" evidence="1">
    <location>
        <begin position="377"/>
        <end position="420"/>
    </location>
</feature>
<dbReference type="Proteomes" id="UP000503349">
    <property type="component" value="Chromosome 13"/>
</dbReference>
<reference evidence="2 3" key="1">
    <citation type="submission" date="2019-02" db="EMBL/GenBank/DDBJ databases">
        <title>Opniocepnalus argus genome.</title>
        <authorList>
            <person name="Zhou C."/>
            <person name="Xiao S."/>
        </authorList>
    </citation>
    <scope>NUCLEOTIDE SEQUENCE [LARGE SCALE GENOMIC DNA]</scope>
    <source>
        <strain evidence="2">OARG1902GOOAL</strain>
        <tissue evidence="2">Muscle</tissue>
    </source>
</reference>
<organism evidence="2 3">
    <name type="scientific">Channa argus</name>
    <name type="common">Northern snakehead</name>
    <name type="synonym">Ophicephalus argus</name>
    <dbReference type="NCBI Taxonomy" id="215402"/>
    <lineage>
        <taxon>Eukaryota</taxon>
        <taxon>Metazoa</taxon>
        <taxon>Chordata</taxon>
        <taxon>Craniata</taxon>
        <taxon>Vertebrata</taxon>
        <taxon>Euteleostomi</taxon>
        <taxon>Actinopterygii</taxon>
        <taxon>Neopterygii</taxon>
        <taxon>Teleostei</taxon>
        <taxon>Neoteleostei</taxon>
        <taxon>Acanthomorphata</taxon>
        <taxon>Anabantaria</taxon>
        <taxon>Anabantiformes</taxon>
        <taxon>Channoidei</taxon>
        <taxon>Channidae</taxon>
        <taxon>Channa</taxon>
    </lineage>
</organism>
<sequence length="537" mass="60967">MPEQLKDWLDLHPAAATTFIQHIHTHTDKHTHVNPVNNSYAIGLQRKVTDAESRRTTQHNGNRRHTAMRSYNSYQLGLNQMSSMTTEYRDKFLPPQCYMTVVSTTAQKNPYHSLKGTSTDVGTFRSEFVKKKRLQSPVKAAEPPLSPGQLASRVEAYTSVYKHDFRPWNFIKQQPHRPGDSPKVTHRLDLRPHRDSGPVERNHTSSPAADHGSLFLESLGPRPLPSFNTYTHTDKHTHVNPVNNSYAIGLQRKVTDAESRRTTQHNGNRRHTAMRSYNSYQLGLNQMSSMTTEYRDKFLPPQCYMTVVSTTAQKNPYHSLKGTSTDVGTFRSEFVKKKRLQSPVKAAEPPLSPGQLASRVEAYTSVYKHDFRPWNFIKQQPHRPGDSPKVTHRLAARPHRDSAPVESNHKPQTSSPPEDFDRFLSTTHADYIPHKCQRTKPILPVMHIIERSKEPFHTMTTMRADYRPWNTLQCLPVGKEDAACKKSLTSPAQGCTPNSKPCSRHLNTNKAALSDSSFHITDQLNHAAESQAVSECH</sequence>
<dbReference type="AlphaFoldDB" id="A0A6G1Q6E4"/>
<evidence type="ECO:0000313" key="2">
    <source>
        <dbReference type="EMBL" id="KAF3697999.1"/>
    </source>
</evidence>
<feature type="region of interest" description="Disordered" evidence="1">
    <location>
        <begin position="171"/>
        <end position="217"/>
    </location>
</feature>
<feature type="compositionally biased region" description="Basic and acidic residues" evidence="1">
    <location>
        <begin position="398"/>
        <end position="409"/>
    </location>
</feature>
<dbReference type="EMBL" id="CM015724">
    <property type="protein sequence ID" value="KAF3697999.1"/>
    <property type="molecule type" value="Genomic_DNA"/>
</dbReference>
<feature type="compositionally biased region" description="Basic and acidic residues" evidence="1">
    <location>
        <begin position="186"/>
        <end position="203"/>
    </location>
</feature>
<evidence type="ECO:0000313" key="3">
    <source>
        <dbReference type="Proteomes" id="UP000503349"/>
    </source>
</evidence>
<reference evidence="3" key="2">
    <citation type="submission" date="2019-02" db="EMBL/GenBank/DDBJ databases">
        <title>Opniocepnalus argus Var Kimnra genome.</title>
        <authorList>
            <person name="Zhou C."/>
            <person name="Xiao S."/>
        </authorList>
    </citation>
    <scope>NUCLEOTIDE SEQUENCE [LARGE SCALE GENOMIC DNA]</scope>
</reference>
<proteinExistence type="predicted"/>
<keyword evidence="3" id="KW-1185">Reference proteome</keyword>
<protein>
    <submittedName>
        <fullName evidence="2">Uncharacterized protein</fullName>
    </submittedName>
</protein>
<accession>A0A6G1Q6E4</accession>